<dbReference type="Proteomes" id="UP000293045">
    <property type="component" value="Unassembled WGS sequence"/>
</dbReference>
<dbReference type="EMBL" id="PIXR01002907">
    <property type="protein sequence ID" value="TBT97499.1"/>
    <property type="molecule type" value="Genomic_DNA"/>
</dbReference>
<feature type="non-terminal residue" evidence="2">
    <location>
        <position position="173"/>
    </location>
</feature>
<evidence type="ECO:0000313" key="2">
    <source>
        <dbReference type="EMBL" id="TBT97499.1"/>
    </source>
</evidence>
<dbReference type="AlphaFoldDB" id="A0A4Q9KU74"/>
<comment type="caution">
    <text evidence="2">The sequence shown here is derived from an EMBL/GenBank/DDBJ whole genome shotgun (WGS) entry which is preliminary data.</text>
</comment>
<evidence type="ECO:0000256" key="1">
    <source>
        <dbReference type="SAM" id="MobiDB-lite"/>
    </source>
</evidence>
<dbReference type="SUPFAM" id="SSF52047">
    <property type="entry name" value="RNI-like"/>
    <property type="match status" value="1"/>
</dbReference>
<feature type="compositionally biased region" description="Polar residues" evidence="1">
    <location>
        <begin position="164"/>
        <end position="173"/>
    </location>
</feature>
<sequence length="173" mass="20228">IKKLECLESLNISRCKLLNCSFHQLFENCKFVKSLRRLYLSHVSLNEQDLQCLKRFINLKELSLNLNEFNLPTFQDYLIAIPLKLYTSSFVSENEDFEKFREYLRSKNINIISRYDYSENIKNEKIKAVNNLENSAGEILMCDVDVAMLSERLPPPPTFHDTNHQPPSSSCQT</sequence>
<name>A0A4Q9KU74_9MICR</name>
<evidence type="ECO:0008006" key="4">
    <source>
        <dbReference type="Google" id="ProtNLM"/>
    </source>
</evidence>
<accession>A0A4Q9KU74</accession>
<feature type="region of interest" description="Disordered" evidence="1">
    <location>
        <begin position="153"/>
        <end position="173"/>
    </location>
</feature>
<reference evidence="2 3" key="1">
    <citation type="submission" date="2017-12" db="EMBL/GenBank/DDBJ databases">
        <authorList>
            <person name="Pombert J.-F."/>
            <person name="Haag K.L."/>
            <person name="Ebert D."/>
        </authorList>
    </citation>
    <scope>NUCLEOTIDE SEQUENCE [LARGE SCALE GENOMIC DNA]</scope>
    <source>
        <strain evidence="2">IL-BN-2</strain>
    </source>
</reference>
<dbReference type="VEuPathDB" id="MicrosporidiaDB:CWI36_0586p0010"/>
<proteinExistence type="predicted"/>
<organism evidence="2 3">
    <name type="scientific">Hamiltosporidium magnivora</name>
    <dbReference type="NCBI Taxonomy" id="148818"/>
    <lineage>
        <taxon>Eukaryota</taxon>
        <taxon>Fungi</taxon>
        <taxon>Fungi incertae sedis</taxon>
        <taxon>Microsporidia</taxon>
        <taxon>Dubosqiidae</taxon>
        <taxon>Hamiltosporidium</taxon>
    </lineage>
</organism>
<dbReference type="InterPro" id="IPR032675">
    <property type="entry name" value="LRR_dom_sf"/>
</dbReference>
<feature type="non-terminal residue" evidence="2">
    <location>
        <position position="1"/>
    </location>
</feature>
<dbReference type="VEuPathDB" id="MicrosporidiaDB:CWI39_2907p0010"/>
<evidence type="ECO:0000313" key="3">
    <source>
        <dbReference type="Proteomes" id="UP000293045"/>
    </source>
</evidence>
<dbReference type="Gene3D" id="3.80.10.10">
    <property type="entry name" value="Ribonuclease Inhibitor"/>
    <property type="match status" value="1"/>
</dbReference>
<protein>
    <recommendedName>
        <fullName evidence="4">Leucine-rich repeat-containing protein</fullName>
    </recommendedName>
</protein>
<gene>
    <name evidence="2" type="ORF">CWI39_2907p0010</name>
</gene>